<proteinExistence type="predicted"/>
<organism evidence="2 3">
    <name type="scientific">Winogradskyella vincentii</name>
    <dbReference type="NCBI Taxonomy" id="2877122"/>
    <lineage>
        <taxon>Bacteria</taxon>
        <taxon>Pseudomonadati</taxon>
        <taxon>Bacteroidota</taxon>
        <taxon>Flavobacteriia</taxon>
        <taxon>Flavobacteriales</taxon>
        <taxon>Flavobacteriaceae</taxon>
        <taxon>Winogradskyella</taxon>
    </lineage>
</organism>
<keyword evidence="1" id="KW-1133">Transmembrane helix</keyword>
<gene>
    <name evidence="2" type="ORF">LBV24_13510</name>
</gene>
<feature type="transmembrane region" description="Helical" evidence="1">
    <location>
        <begin position="163"/>
        <end position="185"/>
    </location>
</feature>
<reference evidence="3" key="1">
    <citation type="submission" date="2023-07" db="EMBL/GenBank/DDBJ databases">
        <authorList>
            <person name="Yue Y."/>
        </authorList>
    </citation>
    <scope>NUCLEOTIDE SEQUENCE [LARGE SCALE GENOMIC DNA]</scope>
    <source>
        <strain evidence="3">2Y89</strain>
    </source>
</reference>
<feature type="transmembrane region" description="Helical" evidence="1">
    <location>
        <begin position="246"/>
        <end position="269"/>
    </location>
</feature>
<comment type="caution">
    <text evidence="2">The sequence shown here is derived from an EMBL/GenBank/DDBJ whole genome shotgun (WGS) entry which is preliminary data.</text>
</comment>
<feature type="transmembrane region" description="Helical" evidence="1">
    <location>
        <begin position="220"/>
        <end position="240"/>
    </location>
</feature>
<dbReference type="EMBL" id="JAIUJS010000009">
    <property type="protein sequence ID" value="MCA0154240.1"/>
    <property type="molecule type" value="Genomic_DNA"/>
</dbReference>
<accession>A0ABS7Y2S5</accession>
<feature type="transmembrane region" description="Helical" evidence="1">
    <location>
        <begin position="85"/>
        <end position="104"/>
    </location>
</feature>
<keyword evidence="1" id="KW-0472">Membrane</keyword>
<keyword evidence="3" id="KW-1185">Reference proteome</keyword>
<evidence type="ECO:0000313" key="2">
    <source>
        <dbReference type="EMBL" id="MCA0154240.1"/>
    </source>
</evidence>
<keyword evidence="1" id="KW-0812">Transmembrane</keyword>
<protein>
    <submittedName>
        <fullName evidence="2">Uncharacterized protein</fullName>
    </submittedName>
</protein>
<evidence type="ECO:0000313" key="3">
    <source>
        <dbReference type="Proteomes" id="UP001198402"/>
    </source>
</evidence>
<evidence type="ECO:0000256" key="1">
    <source>
        <dbReference type="SAM" id="Phobius"/>
    </source>
</evidence>
<feature type="transmembrane region" description="Helical" evidence="1">
    <location>
        <begin position="39"/>
        <end position="56"/>
    </location>
</feature>
<dbReference type="RefSeq" id="WP_224479188.1">
    <property type="nucleotide sequence ID" value="NZ_JAIUJS010000009.1"/>
</dbReference>
<dbReference type="Proteomes" id="UP001198402">
    <property type="component" value="Unassembled WGS sequence"/>
</dbReference>
<feature type="transmembrane region" description="Helical" evidence="1">
    <location>
        <begin position="116"/>
        <end position="139"/>
    </location>
</feature>
<sequence>MIKFQNKPYLFNIKLTAIWAVSESGLGGLIHALKLPFSGLFLGSFAVLIITYLAYISPNKFNAILKATFLVVLIKVTASPHSPPMAYIAVLFQGVLGACIYAAFGVNKFSTTMFGAIALLESAFQKILTLTIIFGIGLWESIKEFFNGIQDKLNMDWISDLPWVFLGLYALLYLVIGIVIGLIAIRLPNRVYENAKTINSSEIKFNDNGLSKRKHKKRRIYLIGFLLLFSVLVFVFSGSLNSALYIVLRTMGAIIFFLFIFNPIFKILIQKWAKKKKKSQNETLNNIIELMPSIRRNVTAANSLSLNEKNIWKRAKSFTINWLSLSLYYDFDDNA</sequence>
<name>A0ABS7Y2S5_9FLAO</name>